<dbReference type="PANTHER" id="PTHR10000">
    <property type="entry name" value="PHOSPHOSERINE PHOSPHATASE"/>
    <property type="match status" value="1"/>
</dbReference>
<dbReference type="GO" id="GO:0016791">
    <property type="term" value="F:phosphatase activity"/>
    <property type="evidence" value="ECO:0007669"/>
    <property type="project" value="UniProtKB-ARBA"/>
</dbReference>
<accession>A0AAE3E3W3</accession>
<dbReference type="InterPro" id="IPR006379">
    <property type="entry name" value="HAD-SF_hydro_IIB"/>
</dbReference>
<dbReference type="GO" id="GO:0005829">
    <property type="term" value="C:cytosol"/>
    <property type="evidence" value="ECO:0007669"/>
    <property type="project" value="TreeGrafter"/>
</dbReference>
<dbReference type="InterPro" id="IPR036412">
    <property type="entry name" value="HAD-like_sf"/>
</dbReference>
<dbReference type="NCBIfam" id="TIGR01484">
    <property type="entry name" value="HAD-SF-IIB"/>
    <property type="match status" value="1"/>
</dbReference>
<dbReference type="RefSeq" id="WP_118614135.1">
    <property type="nucleotide sequence ID" value="NZ_JAJEQN010000019.1"/>
</dbReference>
<dbReference type="SUPFAM" id="SSF56784">
    <property type="entry name" value="HAD-like"/>
    <property type="match status" value="1"/>
</dbReference>
<dbReference type="Pfam" id="PF08282">
    <property type="entry name" value="Hydrolase_3"/>
    <property type="match status" value="1"/>
</dbReference>
<reference evidence="1 2" key="1">
    <citation type="submission" date="2021-10" db="EMBL/GenBank/DDBJ databases">
        <title>Anaerobic single-cell dispensing facilitates the cultivation of human gut bacteria.</title>
        <authorList>
            <person name="Afrizal A."/>
        </authorList>
    </citation>
    <scope>NUCLEOTIDE SEQUENCE [LARGE SCALE GENOMIC DNA]</scope>
    <source>
        <strain evidence="1 2">CLA-AA-H224</strain>
    </source>
</reference>
<dbReference type="Gene3D" id="3.30.1240.10">
    <property type="match status" value="1"/>
</dbReference>
<dbReference type="SFLD" id="SFLDG01140">
    <property type="entry name" value="C2.B:_Phosphomannomutase_and_P"/>
    <property type="match status" value="1"/>
</dbReference>
<gene>
    <name evidence="1" type="ORF">LKD48_08745</name>
</gene>
<protein>
    <submittedName>
        <fullName evidence="1">HAD family hydrolase</fullName>
    </submittedName>
</protein>
<sequence>MIKIAFFDVDGTLIKLGTKELSDKTEKALTKLRQNNVLLCMATGRSYPTIPHFQGIDFDVLLTFNGSYVKSGEKIIFKNPLHNEDKNQIIQNLKNMKRAIAISNENFIVTNGTDEDLAQYFAIGNETMIISDDFDKLSQNDIYQIMCAGRKEEYEKILQGTKNAQVAAWWDKAVDIIPANGGKGNAVNAVLKYYGFSKEEAIAFGDGQNDIEMLEAVGTGVAMGNAKYEVKERADVVCKSVEEDGVYYYCLENKLITEI</sequence>
<dbReference type="PANTHER" id="PTHR10000:SF25">
    <property type="entry name" value="PHOSPHATASE YKRA-RELATED"/>
    <property type="match status" value="1"/>
</dbReference>
<dbReference type="NCBIfam" id="TIGR00099">
    <property type="entry name" value="Cof-subfamily"/>
    <property type="match status" value="1"/>
</dbReference>
<dbReference type="Proteomes" id="UP001198200">
    <property type="component" value="Unassembled WGS sequence"/>
</dbReference>
<comment type="caution">
    <text evidence="1">The sequence shown here is derived from an EMBL/GenBank/DDBJ whole genome shotgun (WGS) entry which is preliminary data.</text>
</comment>
<name>A0AAE3E3W3_9FIRM</name>
<dbReference type="AlphaFoldDB" id="A0AAE3E3W3"/>
<evidence type="ECO:0000313" key="2">
    <source>
        <dbReference type="Proteomes" id="UP001198200"/>
    </source>
</evidence>
<proteinExistence type="predicted"/>
<dbReference type="EMBL" id="JAJEQN010000019">
    <property type="protein sequence ID" value="MCC2221718.1"/>
    <property type="molecule type" value="Genomic_DNA"/>
</dbReference>
<dbReference type="InterPro" id="IPR023214">
    <property type="entry name" value="HAD_sf"/>
</dbReference>
<evidence type="ECO:0000313" key="1">
    <source>
        <dbReference type="EMBL" id="MCC2221718.1"/>
    </source>
</evidence>
<dbReference type="InterPro" id="IPR000150">
    <property type="entry name" value="Cof"/>
</dbReference>
<keyword evidence="2" id="KW-1185">Reference proteome</keyword>
<dbReference type="SFLD" id="SFLDS00003">
    <property type="entry name" value="Haloacid_Dehalogenase"/>
    <property type="match status" value="1"/>
</dbReference>
<organism evidence="1 2">
    <name type="scientific">Anthropogastromicrobium aceti</name>
    <dbReference type="NCBI Taxonomy" id="2981768"/>
    <lineage>
        <taxon>Bacteria</taxon>
        <taxon>Bacillati</taxon>
        <taxon>Bacillota</taxon>
        <taxon>Clostridia</taxon>
        <taxon>Lachnospirales</taxon>
        <taxon>Lachnospiraceae</taxon>
        <taxon>Anthropogastromicrobium</taxon>
    </lineage>
</organism>
<dbReference type="GO" id="GO:0000287">
    <property type="term" value="F:magnesium ion binding"/>
    <property type="evidence" value="ECO:0007669"/>
    <property type="project" value="TreeGrafter"/>
</dbReference>
<dbReference type="Gene3D" id="3.40.50.1000">
    <property type="entry name" value="HAD superfamily/HAD-like"/>
    <property type="match status" value="1"/>
</dbReference>
<dbReference type="PROSITE" id="PS01229">
    <property type="entry name" value="COF_2"/>
    <property type="match status" value="1"/>
</dbReference>
<keyword evidence="1" id="KW-0378">Hydrolase</keyword>